<dbReference type="Proteomes" id="UP000253977">
    <property type="component" value="Unassembled WGS sequence"/>
</dbReference>
<dbReference type="PANTHER" id="PTHR34989:SF1">
    <property type="entry name" value="PROTEIN HDED"/>
    <property type="match status" value="1"/>
</dbReference>
<proteinExistence type="predicted"/>
<feature type="transmembrane region" description="Helical" evidence="2">
    <location>
        <begin position="115"/>
        <end position="135"/>
    </location>
</feature>
<dbReference type="PANTHER" id="PTHR34989">
    <property type="entry name" value="PROTEIN HDED"/>
    <property type="match status" value="1"/>
</dbReference>
<protein>
    <submittedName>
        <fullName evidence="3">HdeD family acid-resistance protein</fullName>
    </submittedName>
</protein>
<keyword evidence="2" id="KW-0472">Membrane</keyword>
<dbReference type="InterPro" id="IPR052712">
    <property type="entry name" value="Acid_resist_chaperone_HdeD"/>
</dbReference>
<sequence length="215" mass="22530">MADTYEDTAQRSEVTDPATNQGSFEAGRTAMRNRWVLRIVGIITLVAGLAALVMPFLGSLSAAIVVGWVLVVSGVVGLVTAFKRHQAWEMAAAFAMAVLSIFAGVMMLLQPVVGLLALTTLIIAYLGASGALRIYYGARLWSDGGGWMVAVGALSVLLAVLLFLGLPGNAAIVPGLVLGVDLVLWGVILLSAAIRVGRRPDTLMRGSAPRDRVEG</sequence>
<comment type="caution">
    <text evidence="3">The sequence shown here is derived from an EMBL/GenBank/DDBJ whole genome shotgun (WGS) entry which is preliminary data.</text>
</comment>
<feature type="transmembrane region" description="Helical" evidence="2">
    <location>
        <begin position="147"/>
        <end position="166"/>
    </location>
</feature>
<dbReference type="EMBL" id="QPMK01000010">
    <property type="protein sequence ID" value="RDD65672.1"/>
    <property type="molecule type" value="Genomic_DNA"/>
</dbReference>
<name>A0A369TLH9_9RHOB</name>
<evidence type="ECO:0000313" key="4">
    <source>
        <dbReference type="Proteomes" id="UP000253977"/>
    </source>
</evidence>
<feature type="transmembrane region" description="Helical" evidence="2">
    <location>
        <begin position="172"/>
        <end position="194"/>
    </location>
</feature>
<evidence type="ECO:0000256" key="2">
    <source>
        <dbReference type="SAM" id="Phobius"/>
    </source>
</evidence>
<keyword evidence="2" id="KW-1133">Transmembrane helix</keyword>
<feature type="transmembrane region" description="Helical" evidence="2">
    <location>
        <begin position="91"/>
        <end position="109"/>
    </location>
</feature>
<reference evidence="3 4" key="1">
    <citation type="submission" date="2018-07" db="EMBL/GenBank/DDBJ databases">
        <title>Thalassococcus profundi sp. nov., a marine bacterium isolated from deep seawater of Okinawa Trough.</title>
        <authorList>
            <person name="Yu M."/>
        </authorList>
    </citation>
    <scope>NUCLEOTIDE SEQUENCE [LARGE SCALE GENOMIC DNA]</scope>
    <source>
        <strain evidence="3 4">WRAS1</strain>
    </source>
</reference>
<dbReference type="RefSeq" id="WP_114511484.1">
    <property type="nucleotide sequence ID" value="NZ_QPMK01000010.1"/>
</dbReference>
<feature type="transmembrane region" description="Helical" evidence="2">
    <location>
        <begin position="35"/>
        <end position="54"/>
    </location>
</feature>
<keyword evidence="4" id="KW-1185">Reference proteome</keyword>
<organism evidence="3 4">
    <name type="scientific">Thalassococcus profundi</name>
    <dbReference type="NCBI Taxonomy" id="2282382"/>
    <lineage>
        <taxon>Bacteria</taxon>
        <taxon>Pseudomonadati</taxon>
        <taxon>Pseudomonadota</taxon>
        <taxon>Alphaproteobacteria</taxon>
        <taxon>Rhodobacterales</taxon>
        <taxon>Roseobacteraceae</taxon>
        <taxon>Thalassococcus</taxon>
    </lineage>
</organism>
<dbReference type="AlphaFoldDB" id="A0A369TLH9"/>
<gene>
    <name evidence="3" type="ORF">DU478_13430</name>
</gene>
<dbReference type="GO" id="GO:0005886">
    <property type="term" value="C:plasma membrane"/>
    <property type="evidence" value="ECO:0007669"/>
    <property type="project" value="TreeGrafter"/>
</dbReference>
<accession>A0A369TLH9</accession>
<dbReference type="InterPro" id="IPR005325">
    <property type="entry name" value="DUF308_memb"/>
</dbReference>
<feature type="transmembrane region" description="Helical" evidence="2">
    <location>
        <begin position="60"/>
        <end position="79"/>
    </location>
</feature>
<dbReference type="Pfam" id="PF03729">
    <property type="entry name" value="DUF308"/>
    <property type="match status" value="1"/>
</dbReference>
<evidence type="ECO:0000313" key="3">
    <source>
        <dbReference type="EMBL" id="RDD65672.1"/>
    </source>
</evidence>
<evidence type="ECO:0000256" key="1">
    <source>
        <dbReference type="SAM" id="MobiDB-lite"/>
    </source>
</evidence>
<feature type="region of interest" description="Disordered" evidence="1">
    <location>
        <begin position="1"/>
        <end position="23"/>
    </location>
</feature>
<keyword evidence="2" id="KW-0812">Transmembrane</keyword>